<keyword evidence="3 10" id="KW-0732">Signal</keyword>
<dbReference type="InterPro" id="IPR036179">
    <property type="entry name" value="Ig-like_dom_sf"/>
</dbReference>
<feature type="transmembrane region" description="Helical" evidence="9">
    <location>
        <begin position="145"/>
        <end position="169"/>
    </location>
</feature>
<evidence type="ECO:0000256" key="4">
    <source>
        <dbReference type="ARBA" id="ARBA00022989"/>
    </source>
</evidence>
<keyword evidence="4 9" id="KW-1133">Transmembrane helix</keyword>
<dbReference type="OrthoDB" id="8654606at2759"/>
<dbReference type="EMBL" id="JAFJMO010000003">
    <property type="protein sequence ID" value="KAJ8281774.1"/>
    <property type="molecule type" value="Genomic_DNA"/>
</dbReference>
<organism evidence="11 12">
    <name type="scientific">Conger conger</name>
    <name type="common">Conger eel</name>
    <name type="synonym">Muraena conger</name>
    <dbReference type="NCBI Taxonomy" id="82655"/>
    <lineage>
        <taxon>Eukaryota</taxon>
        <taxon>Metazoa</taxon>
        <taxon>Chordata</taxon>
        <taxon>Craniata</taxon>
        <taxon>Vertebrata</taxon>
        <taxon>Euteleostomi</taxon>
        <taxon>Actinopterygii</taxon>
        <taxon>Neopterygii</taxon>
        <taxon>Teleostei</taxon>
        <taxon>Anguilliformes</taxon>
        <taxon>Congridae</taxon>
        <taxon>Conger</taxon>
    </lineage>
</organism>
<gene>
    <name evidence="11" type="ORF">COCON_G00042930</name>
</gene>
<protein>
    <recommendedName>
        <fullName evidence="13">Ig-like domain-containing protein</fullName>
    </recommendedName>
</protein>
<dbReference type="SUPFAM" id="SSF48726">
    <property type="entry name" value="Immunoglobulin"/>
    <property type="match status" value="1"/>
</dbReference>
<sequence>MNIIWIAAIFLSRVLQVDASTGICTNCLDMPIHRITSRDSTSVSCPNMTGQEVKYQLWRNKEEIRSVIWTPQNHTVPEFQAQNPNRSARFILSRLAVNDTGIYICNAEQRYPPPYIAAEGTRNMVVVQELPPEVKGCPAEKASQVWIWVVLGLVAAYSIIMTGVAVGFWHNLTNKQNLQHDYMNMKPRALRKKQGIQHPVRNGKY</sequence>
<dbReference type="Proteomes" id="UP001152803">
    <property type="component" value="Unassembled WGS sequence"/>
</dbReference>
<evidence type="ECO:0000256" key="5">
    <source>
        <dbReference type="ARBA" id="ARBA00023136"/>
    </source>
</evidence>
<dbReference type="PANTHER" id="PTHR11494">
    <property type="entry name" value="CYTOTOXIC T-LYMPHOCYTE PROTEIN"/>
    <property type="match status" value="1"/>
</dbReference>
<reference evidence="11" key="1">
    <citation type="journal article" date="2023" name="Science">
        <title>Genome structures resolve the early diversification of teleost fishes.</title>
        <authorList>
            <person name="Parey E."/>
            <person name="Louis A."/>
            <person name="Montfort J."/>
            <person name="Bouchez O."/>
            <person name="Roques C."/>
            <person name="Iampietro C."/>
            <person name="Lluch J."/>
            <person name="Castinel A."/>
            <person name="Donnadieu C."/>
            <person name="Desvignes T."/>
            <person name="Floi Bucao C."/>
            <person name="Jouanno E."/>
            <person name="Wen M."/>
            <person name="Mejri S."/>
            <person name="Dirks R."/>
            <person name="Jansen H."/>
            <person name="Henkel C."/>
            <person name="Chen W.J."/>
            <person name="Zahm M."/>
            <person name="Cabau C."/>
            <person name="Klopp C."/>
            <person name="Thompson A.W."/>
            <person name="Robinson-Rechavi M."/>
            <person name="Braasch I."/>
            <person name="Lecointre G."/>
            <person name="Bobe J."/>
            <person name="Postlethwait J.H."/>
            <person name="Berthelot C."/>
            <person name="Roest Crollius H."/>
            <person name="Guiguen Y."/>
        </authorList>
    </citation>
    <scope>NUCLEOTIDE SEQUENCE</scope>
    <source>
        <strain evidence="11">Concon-B</strain>
    </source>
</reference>
<accession>A0A9Q1I411</accession>
<feature type="signal peptide" evidence="10">
    <location>
        <begin position="1"/>
        <end position="19"/>
    </location>
</feature>
<proteinExistence type="predicted"/>
<dbReference type="PANTHER" id="PTHR11494:SF9">
    <property type="entry name" value="SI:DKEY-1H24.6"/>
    <property type="match status" value="1"/>
</dbReference>
<keyword evidence="12" id="KW-1185">Reference proteome</keyword>
<keyword evidence="2 9" id="KW-0812">Transmembrane</keyword>
<evidence type="ECO:0000256" key="10">
    <source>
        <dbReference type="SAM" id="SignalP"/>
    </source>
</evidence>
<dbReference type="InterPro" id="IPR040216">
    <property type="entry name" value="CTLA4/CD28"/>
</dbReference>
<evidence type="ECO:0000256" key="7">
    <source>
        <dbReference type="ARBA" id="ARBA00023180"/>
    </source>
</evidence>
<evidence type="ECO:0000256" key="9">
    <source>
        <dbReference type="SAM" id="Phobius"/>
    </source>
</evidence>
<keyword evidence="5 9" id="KW-0472">Membrane</keyword>
<keyword evidence="8" id="KW-0393">Immunoglobulin domain</keyword>
<evidence type="ECO:0000256" key="6">
    <source>
        <dbReference type="ARBA" id="ARBA00023157"/>
    </source>
</evidence>
<dbReference type="GO" id="GO:0050852">
    <property type="term" value="P:T cell receptor signaling pathway"/>
    <property type="evidence" value="ECO:0007669"/>
    <property type="project" value="TreeGrafter"/>
</dbReference>
<comment type="caution">
    <text evidence="11">The sequence shown here is derived from an EMBL/GenBank/DDBJ whole genome shotgun (WGS) entry which is preliminary data.</text>
</comment>
<keyword evidence="7" id="KW-0325">Glycoprotein</keyword>
<dbReference type="GO" id="GO:0042129">
    <property type="term" value="P:regulation of T cell proliferation"/>
    <property type="evidence" value="ECO:0007669"/>
    <property type="project" value="InterPro"/>
</dbReference>
<evidence type="ECO:0000313" key="12">
    <source>
        <dbReference type="Proteomes" id="UP001152803"/>
    </source>
</evidence>
<dbReference type="GO" id="GO:0009897">
    <property type="term" value="C:external side of plasma membrane"/>
    <property type="evidence" value="ECO:0007669"/>
    <property type="project" value="TreeGrafter"/>
</dbReference>
<evidence type="ECO:0000256" key="1">
    <source>
        <dbReference type="ARBA" id="ARBA00004479"/>
    </source>
</evidence>
<evidence type="ECO:0000256" key="3">
    <source>
        <dbReference type="ARBA" id="ARBA00022729"/>
    </source>
</evidence>
<evidence type="ECO:0008006" key="13">
    <source>
        <dbReference type="Google" id="ProtNLM"/>
    </source>
</evidence>
<feature type="chain" id="PRO_5040278128" description="Ig-like domain-containing protein" evidence="10">
    <location>
        <begin position="20"/>
        <end position="205"/>
    </location>
</feature>
<evidence type="ECO:0000313" key="11">
    <source>
        <dbReference type="EMBL" id="KAJ8281774.1"/>
    </source>
</evidence>
<comment type="subcellular location">
    <subcellularLocation>
        <location evidence="1">Membrane</location>
        <topology evidence="1">Single-pass type I membrane protein</topology>
    </subcellularLocation>
</comment>
<name>A0A9Q1I411_CONCO</name>
<dbReference type="InterPro" id="IPR013783">
    <property type="entry name" value="Ig-like_fold"/>
</dbReference>
<evidence type="ECO:0000256" key="8">
    <source>
        <dbReference type="ARBA" id="ARBA00023319"/>
    </source>
</evidence>
<evidence type="ECO:0000256" key="2">
    <source>
        <dbReference type="ARBA" id="ARBA00022692"/>
    </source>
</evidence>
<dbReference type="Gene3D" id="2.60.40.10">
    <property type="entry name" value="Immunoglobulins"/>
    <property type="match status" value="1"/>
</dbReference>
<keyword evidence="6" id="KW-1015">Disulfide bond</keyword>
<dbReference type="AlphaFoldDB" id="A0A9Q1I411"/>